<keyword evidence="7 13" id="KW-0808">Transferase</keyword>
<dbReference type="InterPro" id="IPR005861">
    <property type="entry name" value="HisP_aminotrans"/>
</dbReference>
<keyword evidence="6" id="KW-0028">Amino-acid biosynthesis</keyword>
<dbReference type="Gene3D" id="3.40.640.10">
    <property type="entry name" value="Type I PLP-dependent aspartate aminotransferase-like (Major domain)"/>
    <property type="match status" value="1"/>
</dbReference>
<dbReference type="GO" id="GO:0004400">
    <property type="term" value="F:histidinol-phosphate transaminase activity"/>
    <property type="evidence" value="ECO:0007669"/>
    <property type="project" value="UniProtKB-EC"/>
</dbReference>
<dbReference type="InterPro" id="IPR050106">
    <property type="entry name" value="HistidinolP_aminotransfase"/>
</dbReference>
<keyword evidence="9" id="KW-0368">Histidine biosynthesis</keyword>
<evidence type="ECO:0000256" key="10">
    <source>
        <dbReference type="ARBA" id="ARBA00047481"/>
    </source>
</evidence>
<protein>
    <recommendedName>
        <fullName evidence="4">histidinol-phosphate transaminase</fullName>
        <ecNumber evidence="4">2.6.1.9</ecNumber>
    </recommendedName>
</protein>
<evidence type="ECO:0000256" key="11">
    <source>
        <dbReference type="SAM" id="MobiDB-lite"/>
    </source>
</evidence>
<proteinExistence type="inferred from homology"/>
<reference evidence="13" key="1">
    <citation type="submission" date="2019-06" db="EMBL/GenBank/DDBJ databases">
        <authorList>
            <person name="Murdoch R.W."/>
            <person name="Fathepure B."/>
        </authorList>
    </citation>
    <scope>NUCLEOTIDE SEQUENCE</scope>
</reference>
<dbReference type="SUPFAM" id="SSF53383">
    <property type="entry name" value="PLP-dependent transferases"/>
    <property type="match status" value="1"/>
</dbReference>
<accession>A0A5B8R7S8</accession>
<feature type="compositionally biased region" description="Polar residues" evidence="11">
    <location>
        <begin position="18"/>
        <end position="33"/>
    </location>
</feature>
<dbReference type="EC" id="2.6.1.9" evidence="4"/>
<keyword evidence="5 13" id="KW-0032">Aminotransferase</keyword>
<dbReference type="PROSITE" id="PS00599">
    <property type="entry name" value="AA_TRANSFER_CLASS_2"/>
    <property type="match status" value="1"/>
</dbReference>
<dbReference type="GO" id="GO:0030170">
    <property type="term" value="F:pyridoxal phosphate binding"/>
    <property type="evidence" value="ECO:0007669"/>
    <property type="project" value="InterPro"/>
</dbReference>
<evidence type="ECO:0000256" key="4">
    <source>
        <dbReference type="ARBA" id="ARBA00012748"/>
    </source>
</evidence>
<comment type="similarity">
    <text evidence="3">Belongs to the class-II pyridoxal-phosphate-dependent aminotransferase family. Histidinol-phosphate aminotransferase subfamily.</text>
</comment>
<dbReference type="InterPro" id="IPR004839">
    <property type="entry name" value="Aminotransferase_I/II_large"/>
</dbReference>
<evidence type="ECO:0000256" key="5">
    <source>
        <dbReference type="ARBA" id="ARBA00022576"/>
    </source>
</evidence>
<gene>
    <name evidence="13" type="primary">hisC_1</name>
    <name evidence="13" type="ORF">KBTEX_01028</name>
</gene>
<keyword evidence="8" id="KW-0663">Pyridoxal phosphate</keyword>
<name>A0A5B8R7S8_9ZZZZ</name>
<dbReference type="InterPro" id="IPR001917">
    <property type="entry name" value="Aminotrans_II_pyridoxalP_BS"/>
</dbReference>
<evidence type="ECO:0000256" key="8">
    <source>
        <dbReference type="ARBA" id="ARBA00022898"/>
    </source>
</evidence>
<dbReference type="PANTHER" id="PTHR43643">
    <property type="entry name" value="HISTIDINOL-PHOSPHATE AMINOTRANSFERASE 2"/>
    <property type="match status" value="1"/>
</dbReference>
<evidence type="ECO:0000256" key="1">
    <source>
        <dbReference type="ARBA" id="ARBA00001933"/>
    </source>
</evidence>
<dbReference type="InterPro" id="IPR015421">
    <property type="entry name" value="PyrdxlP-dep_Trfase_major"/>
</dbReference>
<evidence type="ECO:0000256" key="2">
    <source>
        <dbReference type="ARBA" id="ARBA00005011"/>
    </source>
</evidence>
<dbReference type="Gene3D" id="3.90.1150.10">
    <property type="entry name" value="Aspartate Aminotransferase, domain 1"/>
    <property type="match status" value="1"/>
</dbReference>
<dbReference type="Pfam" id="PF00155">
    <property type="entry name" value="Aminotran_1_2"/>
    <property type="match status" value="1"/>
</dbReference>
<sequence length="359" mass="39057">MSYERDNIRRMAGYTPGEQPQNPDAVKLNTNENPYPPSPAVMRALAETPADALRRYPSPTSAAFRRAAARQHGVEPEQIVATNGGDELLRLAITTFVNPGSPVGVAEPSYSLYPVLAGIHGSPVVRVALGEDWRPTPDFAERMNRERVPLTFLVNPHAPSGTLLDPDAIATLARSLAGVLVIDEAYVDFVDPSHGHDVIALTRRHDNLLILRTLSKGYSLAGIRFGYGIGAPGLIEPIAAKTRDSYSVDAVAERLAVAALEDQAYATSTWEAVRGERARLASRLEGLGLSCAASESNFLLARVPEGFAGGASAVYRYLRDQGIFVRYFDQPRLRESLRITVGTPEQNDTLLRALARMNR</sequence>
<evidence type="ECO:0000313" key="13">
    <source>
        <dbReference type="EMBL" id="QEA04720.1"/>
    </source>
</evidence>
<dbReference type="CDD" id="cd00609">
    <property type="entry name" value="AAT_like"/>
    <property type="match status" value="1"/>
</dbReference>
<evidence type="ECO:0000256" key="9">
    <source>
        <dbReference type="ARBA" id="ARBA00023102"/>
    </source>
</evidence>
<dbReference type="InterPro" id="IPR015424">
    <property type="entry name" value="PyrdxlP-dep_Trfase"/>
</dbReference>
<dbReference type="EMBL" id="MN079088">
    <property type="protein sequence ID" value="QEA04720.1"/>
    <property type="molecule type" value="Genomic_DNA"/>
</dbReference>
<dbReference type="NCBIfam" id="TIGR01141">
    <property type="entry name" value="hisC"/>
    <property type="match status" value="1"/>
</dbReference>
<dbReference type="GO" id="GO:0000105">
    <property type="term" value="P:L-histidine biosynthetic process"/>
    <property type="evidence" value="ECO:0007669"/>
    <property type="project" value="UniProtKB-KW"/>
</dbReference>
<feature type="domain" description="Aminotransferase class I/classII large" evidence="12">
    <location>
        <begin position="24"/>
        <end position="354"/>
    </location>
</feature>
<dbReference type="AlphaFoldDB" id="A0A5B8R7S8"/>
<evidence type="ECO:0000256" key="7">
    <source>
        <dbReference type="ARBA" id="ARBA00022679"/>
    </source>
</evidence>
<dbReference type="HAMAP" id="MF_01023">
    <property type="entry name" value="HisC_aminotrans_2"/>
    <property type="match status" value="1"/>
</dbReference>
<dbReference type="PANTHER" id="PTHR43643:SF6">
    <property type="entry name" value="HISTIDINOL-PHOSPHATE AMINOTRANSFERASE"/>
    <property type="match status" value="1"/>
</dbReference>
<comment type="cofactor">
    <cofactor evidence="1">
        <name>pyridoxal 5'-phosphate</name>
        <dbReference type="ChEBI" id="CHEBI:597326"/>
    </cofactor>
</comment>
<evidence type="ECO:0000256" key="6">
    <source>
        <dbReference type="ARBA" id="ARBA00022605"/>
    </source>
</evidence>
<feature type="region of interest" description="Disordered" evidence="11">
    <location>
        <begin position="1"/>
        <end position="33"/>
    </location>
</feature>
<comment type="pathway">
    <text evidence="2">Amino-acid biosynthesis; L-histidine biosynthesis; L-histidine from 5-phospho-alpha-D-ribose 1-diphosphate: step 7/9.</text>
</comment>
<evidence type="ECO:0000256" key="3">
    <source>
        <dbReference type="ARBA" id="ARBA00007970"/>
    </source>
</evidence>
<dbReference type="InterPro" id="IPR015422">
    <property type="entry name" value="PyrdxlP-dep_Trfase_small"/>
</dbReference>
<evidence type="ECO:0000259" key="12">
    <source>
        <dbReference type="Pfam" id="PF00155"/>
    </source>
</evidence>
<organism evidence="13">
    <name type="scientific">uncultured organism</name>
    <dbReference type="NCBI Taxonomy" id="155900"/>
    <lineage>
        <taxon>unclassified sequences</taxon>
        <taxon>environmental samples</taxon>
    </lineage>
</organism>
<comment type="catalytic activity">
    <reaction evidence="10">
        <text>L-histidinol phosphate + 2-oxoglutarate = 3-(imidazol-4-yl)-2-oxopropyl phosphate + L-glutamate</text>
        <dbReference type="Rhea" id="RHEA:23744"/>
        <dbReference type="ChEBI" id="CHEBI:16810"/>
        <dbReference type="ChEBI" id="CHEBI:29985"/>
        <dbReference type="ChEBI" id="CHEBI:57766"/>
        <dbReference type="ChEBI" id="CHEBI:57980"/>
        <dbReference type="EC" id="2.6.1.9"/>
    </reaction>
</comment>